<gene>
    <name evidence="10" type="ORF">RJ641_009230</name>
</gene>
<dbReference type="PANTHER" id="PTHR47090:SF2">
    <property type="entry name" value="PROTEIN EDS1-RELATED"/>
    <property type="match status" value="1"/>
</dbReference>
<keyword evidence="7" id="KW-0175">Coiled coil</keyword>
<evidence type="ECO:0000259" key="8">
    <source>
        <dbReference type="Pfam" id="PF01764"/>
    </source>
</evidence>
<dbReference type="GO" id="GO:0016787">
    <property type="term" value="F:hydrolase activity"/>
    <property type="evidence" value="ECO:0007669"/>
    <property type="project" value="UniProtKB-KW"/>
</dbReference>
<dbReference type="SUPFAM" id="SSF53474">
    <property type="entry name" value="alpha/beta-Hydrolases"/>
    <property type="match status" value="1"/>
</dbReference>
<protein>
    <submittedName>
        <fullName evidence="10">EDS1, EP domain</fullName>
    </submittedName>
</protein>
<dbReference type="InterPro" id="IPR041266">
    <property type="entry name" value="EDS1_EP"/>
</dbReference>
<keyword evidence="6" id="KW-0539">Nucleus</keyword>
<evidence type="ECO:0000256" key="6">
    <source>
        <dbReference type="ARBA" id="ARBA00023242"/>
    </source>
</evidence>
<keyword evidence="11" id="KW-1185">Reference proteome</keyword>
<feature type="coiled-coil region" evidence="7">
    <location>
        <begin position="429"/>
        <end position="456"/>
    </location>
</feature>
<evidence type="ECO:0000256" key="4">
    <source>
        <dbReference type="ARBA" id="ARBA00022801"/>
    </source>
</evidence>
<dbReference type="AlphaFoldDB" id="A0AAN8V4T2"/>
<evidence type="ECO:0000256" key="5">
    <source>
        <dbReference type="ARBA" id="ARBA00022821"/>
    </source>
</evidence>
<dbReference type="Proteomes" id="UP001370490">
    <property type="component" value="Unassembled WGS sequence"/>
</dbReference>
<dbReference type="InterPro" id="IPR044214">
    <property type="entry name" value="EDS1-like"/>
</dbReference>
<dbReference type="GO" id="GO:0005634">
    <property type="term" value="C:nucleus"/>
    <property type="evidence" value="ECO:0007669"/>
    <property type="project" value="UniProtKB-SubCell"/>
</dbReference>
<sequence length="647" mass="74420">MAERGIVEAIGVSEELIKEACSLSMKTHKSSYGKPYIVDKSSASLDTVLISFAATWVVNDWYAHKPFGQTKIDPTLFPSARSISNDEKAVVNVAFQRRFKEILQTSSLKDKVSDAMKQMKKIVFTGHSAGGPIATFATLWFLESYIRLEKYHIPPLCVTFGAPLTSNWIFSHALGRENWSRFYIHFVMRYDIVPRVLLTPLSSIEQLQKILHFLNPGAKNRLPEKRKHGSRNSMDVSAEAAHDAPDFFLTVMRSAFCVTNYAACNQMECANQILESVTSFVELSPYRAFGTYVFCSGNGKLVVVKNPDAVLQLLFYASQISSEAELAEVAQRSLLEHLGYEKELQESLQMTDMVELNNLEGIPLTSDGATDDESATINAALNDLGLEEVLFQRIVDIPYNVEMQSTRARICLRAAGALEKRKIGNQIKIDNHRQNIKDLLNRIEEYRERCETHKVGYYDAFRRQKDAEDFESNVRRLELAGMWDELNEMLKKYQLPDGFENRKEWIELGTMYRRLVEPLDIANYYRHYKNEDTGPYMIKGRPRRYRYTQRWREHAEKMPGGTISESCFWAEVEELCAELSSNQTAFEKVKERVQHVEQGMLKWLRGKEVGLDVLLEDSTFAKWWRMLPLHFTSRSELANYLREKQSS</sequence>
<proteinExistence type="predicted"/>
<dbReference type="Pfam" id="PF18117">
    <property type="entry name" value="EDS1_EP"/>
    <property type="match status" value="1"/>
</dbReference>
<dbReference type="GO" id="GO:0005737">
    <property type="term" value="C:cytoplasm"/>
    <property type="evidence" value="ECO:0007669"/>
    <property type="project" value="UniProtKB-SubCell"/>
</dbReference>
<comment type="caution">
    <text evidence="10">The sequence shown here is derived from an EMBL/GenBank/DDBJ whole genome shotgun (WGS) entry which is preliminary data.</text>
</comment>
<dbReference type="InterPro" id="IPR029058">
    <property type="entry name" value="AB_hydrolase_fold"/>
</dbReference>
<evidence type="ECO:0000256" key="2">
    <source>
        <dbReference type="ARBA" id="ARBA00004496"/>
    </source>
</evidence>
<accession>A0AAN8V4T2</accession>
<keyword evidence="5" id="KW-0611">Plant defense</keyword>
<comment type="subcellular location">
    <subcellularLocation>
        <location evidence="2">Cytoplasm</location>
    </subcellularLocation>
    <subcellularLocation>
        <location evidence="1">Nucleus</location>
    </subcellularLocation>
</comment>
<dbReference type="Gene3D" id="3.40.50.1820">
    <property type="entry name" value="alpha/beta hydrolase"/>
    <property type="match status" value="1"/>
</dbReference>
<evidence type="ECO:0000256" key="1">
    <source>
        <dbReference type="ARBA" id="ARBA00004123"/>
    </source>
</evidence>
<feature type="domain" description="EDS1 EP" evidence="9">
    <location>
        <begin position="442"/>
        <end position="629"/>
    </location>
</feature>
<dbReference type="PANTHER" id="PTHR47090">
    <property type="entry name" value="PROTEIN EDS1-RELATED"/>
    <property type="match status" value="1"/>
</dbReference>
<dbReference type="GO" id="GO:0006952">
    <property type="term" value="P:defense response"/>
    <property type="evidence" value="ECO:0007669"/>
    <property type="project" value="UniProtKB-KW"/>
</dbReference>
<dbReference type="GO" id="GO:0006629">
    <property type="term" value="P:lipid metabolic process"/>
    <property type="evidence" value="ECO:0007669"/>
    <property type="project" value="InterPro"/>
</dbReference>
<dbReference type="InterPro" id="IPR002921">
    <property type="entry name" value="Fungal_lipase-type"/>
</dbReference>
<dbReference type="EMBL" id="JBAMMX010000016">
    <property type="protein sequence ID" value="KAK6924904.1"/>
    <property type="molecule type" value="Genomic_DNA"/>
</dbReference>
<evidence type="ECO:0000259" key="9">
    <source>
        <dbReference type="Pfam" id="PF18117"/>
    </source>
</evidence>
<feature type="domain" description="Fungal lipase-type" evidence="8">
    <location>
        <begin position="78"/>
        <end position="197"/>
    </location>
</feature>
<evidence type="ECO:0000313" key="10">
    <source>
        <dbReference type="EMBL" id="KAK6924904.1"/>
    </source>
</evidence>
<evidence type="ECO:0000256" key="3">
    <source>
        <dbReference type="ARBA" id="ARBA00022490"/>
    </source>
</evidence>
<reference evidence="10 11" key="1">
    <citation type="submission" date="2023-12" db="EMBL/GenBank/DDBJ databases">
        <title>A high-quality genome assembly for Dillenia turbinata (Dilleniales).</title>
        <authorList>
            <person name="Chanderbali A."/>
        </authorList>
    </citation>
    <scope>NUCLEOTIDE SEQUENCE [LARGE SCALE GENOMIC DNA]</scope>
    <source>
        <strain evidence="10">LSX21</strain>
        <tissue evidence="10">Leaf</tissue>
    </source>
</reference>
<evidence type="ECO:0000256" key="7">
    <source>
        <dbReference type="SAM" id="Coils"/>
    </source>
</evidence>
<evidence type="ECO:0000313" key="11">
    <source>
        <dbReference type="Proteomes" id="UP001370490"/>
    </source>
</evidence>
<keyword evidence="4" id="KW-0378">Hydrolase</keyword>
<dbReference type="Pfam" id="PF01764">
    <property type="entry name" value="Lipase_3"/>
    <property type="match status" value="1"/>
</dbReference>
<keyword evidence="3" id="KW-0963">Cytoplasm</keyword>
<organism evidence="10 11">
    <name type="scientific">Dillenia turbinata</name>
    <dbReference type="NCBI Taxonomy" id="194707"/>
    <lineage>
        <taxon>Eukaryota</taxon>
        <taxon>Viridiplantae</taxon>
        <taxon>Streptophyta</taxon>
        <taxon>Embryophyta</taxon>
        <taxon>Tracheophyta</taxon>
        <taxon>Spermatophyta</taxon>
        <taxon>Magnoliopsida</taxon>
        <taxon>eudicotyledons</taxon>
        <taxon>Gunneridae</taxon>
        <taxon>Pentapetalae</taxon>
        <taxon>Dilleniales</taxon>
        <taxon>Dilleniaceae</taxon>
        <taxon>Dillenia</taxon>
    </lineage>
</organism>
<name>A0AAN8V4T2_9MAGN</name>